<evidence type="ECO:0000256" key="16">
    <source>
        <dbReference type="ARBA" id="ARBA00023221"/>
    </source>
</evidence>
<proteinExistence type="inferred from homology"/>
<comment type="subcellular location">
    <subcellularLocation>
        <location evidence="1 19">Cytoplasm</location>
    </subcellularLocation>
</comment>
<dbReference type="FunFam" id="3.30.70.890:FF:000003">
    <property type="entry name" value="Mevalonate kinase"/>
    <property type="match status" value="1"/>
</dbReference>
<evidence type="ECO:0000256" key="19">
    <source>
        <dbReference type="RuleBase" id="RU363087"/>
    </source>
</evidence>
<feature type="compositionally biased region" description="Low complexity" evidence="20">
    <location>
        <begin position="18"/>
        <end position="42"/>
    </location>
</feature>
<keyword evidence="15 19" id="KW-1207">Sterol metabolism</keyword>
<evidence type="ECO:0000256" key="11">
    <source>
        <dbReference type="ARBA" id="ARBA00022842"/>
    </source>
</evidence>
<evidence type="ECO:0000259" key="21">
    <source>
        <dbReference type="Pfam" id="PF00288"/>
    </source>
</evidence>
<dbReference type="InterPro" id="IPR036554">
    <property type="entry name" value="GHMP_kinase_C_sf"/>
</dbReference>
<dbReference type="InterPro" id="IPR013750">
    <property type="entry name" value="GHMP_kinase_C_dom"/>
</dbReference>
<evidence type="ECO:0000256" key="9">
    <source>
        <dbReference type="ARBA" id="ARBA00022777"/>
    </source>
</evidence>
<evidence type="ECO:0000256" key="5">
    <source>
        <dbReference type="ARBA" id="ARBA00022516"/>
    </source>
</evidence>
<dbReference type="InParanoid" id="L8FW80"/>
<dbReference type="InterPro" id="IPR014721">
    <property type="entry name" value="Ribsml_uS5_D2-typ_fold_subgr"/>
</dbReference>
<gene>
    <name evidence="23" type="ORF">GMDG_06536</name>
</gene>
<dbReference type="SUPFAM" id="SSF54211">
    <property type="entry name" value="Ribosomal protein S5 domain 2-like"/>
    <property type="match status" value="1"/>
</dbReference>
<dbReference type="GO" id="GO:0006696">
    <property type="term" value="P:ergosterol biosynthetic process"/>
    <property type="evidence" value="ECO:0007669"/>
    <property type="project" value="TreeGrafter"/>
</dbReference>
<keyword evidence="4 19" id="KW-0963">Cytoplasm</keyword>
<dbReference type="Proteomes" id="UP000011064">
    <property type="component" value="Unassembled WGS sequence"/>
</dbReference>
<evidence type="ECO:0000256" key="18">
    <source>
        <dbReference type="ARBA" id="ARBA00029438"/>
    </source>
</evidence>
<evidence type="ECO:0000256" key="4">
    <source>
        <dbReference type="ARBA" id="ARBA00022490"/>
    </source>
</evidence>
<dbReference type="PANTHER" id="PTHR43290:SF2">
    <property type="entry name" value="MEVALONATE KINASE"/>
    <property type="match status" value="1"/>
</dbReference>
<dbReference type="InterPro" id="IPR006204">
    <property type="entry name" value="GHMP_kinase_N_dom"/>
</dbReference>
<dbReference type="SUPFAM" id="SSF55060">
    <property type="entry name" value="GHMP Kinase, C-terminal domain"/>
    <property type="match status" value="1"/>
</dbReference>
<dbReference type="STRING" id="658429.L8FW80"/>
<dbReference type="Gene3D" id="3.30.70.890">
    <property type="entry name" value="GHMP kinase, C-terminal domain"/>
    <property type="match status" value="1"/>
</dbReference>
<keyword evidence="12 19" id="KW-0752">Steroid biosynthesis</keyword>
<comment type="catalytic activity">
    <reaction evidence="17">
        <text>(R)-mevalonate + ATP = (R)-5-phosphomevalonate + ADP + H(+)</text>
        <dbReference type="Rhea" id="RHEA:17065"/>
        <dbReference type="ChEBI" id="CHEBI:15378"/>
        <dbReference type="ChEBI" id="CHEBI:30616"/>
        <dbReference type="ChEBI" id="CHEBI:36464"/>
        <dbReference type="ChEBI" id="CHEBI:58146"/>
        <dbReference type="ChEBI" id="CHEBI:456216"/>
        <dbReference type="EC" id="2.7.1.36"/>
    </reaction>
    <physiologicalReaction direction="left-to-right" evidence="17">
        <dbReference type="Rhea" id="RHEA:17066"/>
    </physiologicalReaction>
</comment>
<evidence type="ECO:0000259" key="22">
    <source>
        <dbReference type="Pfam" id="PF08544"/>
    </source>
</evidence>
<organism evidence="23 24">
    <name type="scientific">Pseudogymnoascus destructans (strain ATCC MYA-4855 / 20631-21)</name>
    <name type="common">Bat white-nose syndrome fungus</name>
    <name type="synonym">Geomyces destructans</name>
    <dbReference type="NCBI Taxonomy" id="658429"/>
    <lineage>
        <taxon>Eukaryota</taxon>
        <taxon>Fungi</taxon>
        <taxon>Dikarya</taxon>
        <taxon>Ascomycota</taxon>
        <taxon>Pezizomycotina</taxon>
        <taxon>Leotiomycetes</taxon>
        <taxon>Thelebolales</taxon>
        <taxon>Thelebolaceae</taxon>
        <taxon>Pseudogymnoascus</taxon>
    </lineage>
</organism>
<dbReference type="AlphaFoldDB" id="L8FW80"/>
<dbReference type="GO" id="GO:0005524">
    <property type="term" value="F:ATP binding"/>
    <property type="evidence" value="ECO:0007669"/>
    <property type="project" value="UniProtKB-KW"/>
</dbReference>
<evidence type="ECO:0000313" key="24">
    <source>
        <dbReference type="Proteomes" id="UP000011064"/>
    </source>
</evidence>
<evidence type="ECO:0000256" key="8">
    <source>
        <dbReference type="ARBA" id="ARBA00022741"/>
    </source>
</evidence>
<dbReference type="GO" id="GO:0004496">
    <property type="term" value="F:mevalonate kinase activity"/>
    <property type="evidence" value="ECO:0007669"/>
    <property type="project" value="UniProtKB-EC"/>
</dbReference>
<feature type="domain" description="GHMP kinase N-terminal" evidence="21">
    <location>
        <begin position="211"/>
        <end position="295"/>
    </location>
</feature>
<evidence type="ECO:0000256" key="17">
    <source>
        <dbReference type="ARBA" id="ARBA00029310"/>
    </source>
</evidence>
<reference evidence="24" key="1">
    <citation type="submission" date="2010-09" db="EMBL/GenBank/DDBJ databases">
        <title>The genome sequence of Geomyces destructans 20631-21.</title>
        <authorList>
            <consortium name="The Broad Institute Genome Sequencing Platform"/>
            <person name="Cuomo C.A."/>
            <person name="Blehert D.S."/>
            <person name="Lorch J.M."/>
            <person name="Young S.K."/>
            <person name="Zeng Q."/>
            <person name="Gargeya S."/>
            <person name="Fitzgerald M."/>
            <person name="Haas B."/>
            <person name="Abouelleil A."/>
            <person name="Alvarado L."/>
            <person name="Arachchi H.M."/>
            <person name="Berlin A."/>
            <person name="Brown A."/>
            <person name="Chapman S.B."/>
            <person name="Chen Z."/>
            <person name="Dunbar C."/>
            <person name="Freedman E."/>
            <person name="Gearin G."/>
            <person name="Gellesch M."/>
            <person name="Goldberg J."/>
            <person name="Griggs A."/>
            <person name="Gujja S."/>
            <person name="Heiman D."/>
            <person name="Howarth C."/>
            <person name="Larson L."/>
            <person name="Lui A."/>
            <person name="MacDonald P.J.P."/>
            <person name="Montmayeur A."/>
            <person name="Murphy C."/>
            <person name="Neiman D."/>
            <person name="Pearson M."/>
            <person name="Priest M."/>
            <person name="Roberts A."/>
            <person name="Saif S."/>
            <person name="Shea T."/>
            <person name="Shenoy N."/>
            <person name="Sisk P."/>
            <person name="Stolte C."/>
            <person name="Sykes S."/>
            <person name="Wortman J."/>
            <person name="Nusbaum C."/>
            <person name="Birren B."/>
        </authorList>
    </citation>
    <scope>NUCLEOTIDE SEQUENCE [LARGE SCALE GENOMIC DNA]</scope>
    <source>
        <strain evidence="24">ATCC MYA-4855 / 20631-21</strain>
    </source>
</reference>
<accession>L8FW80</accession>
<feature type="domain" description="GHMP kinase C-terminal" evidence="22">
    <location>
        <begin position="388"/>
        <end position="448"/>
    </location>
</feature>
<keyword evidence="6 19" id="KW-0808">Transferase</keyword>
<keyword evidence="7" id="KW-0479">Metal-binding</keyword>
<dbReference type="UniPathway" id="UPA00057">
    <property type="reaction ID" value="UER00098"/>
</dbReference>
<dbReference type="InterPro" id="IPR006203">
    <property type="entry name" value="GHMP_knse_ATP-bd_CS"/>
</dbReference>
<comment type="pathway">
    <text evidence="18 19">Isoprenoid biosynthesis; isopentenyl diphosphate biosynthesis via mevalonate pathway; isopentenyl diphosphate from (R)-mevalonate: step 1/3.</text>
</comment>
<evidence type="ECO:0000256" key="10">
    <source>
        <dbReference type="ARBA" id="ARBA00022840"/>
    </source>
</evidence>
<dbReference type="InterPro" id="IPR006205">
    <property type="entry name" value="Mev_gal_kin"/>
</dbReference>
<keyword evidence="5 19" id="KW-0444">Lipid biosynthesis</keyword>
<keyword evidence="14 19" id="KW-0443">Lipid metabolism</keyword>
<evidence type="ECO:0000256" key="3">
    <source>
        <dbReference type="ARBA" id="ARBA00012103"/>
    </source>
</evidence>
<dbReference type="OrthoDB" id="1652964at2759"/>
<sequence>MMNSHSTRYLETRPRRNSSGSSSISHIITTPTSSTPSLSPTSDMPSNLEDLGEGVRHVHINADGGKPKTRTAHGRKASSPMMPAFIVSAPGKVIVFGEHAVVHGKAAIAAAISLRSYLLVTSLSKSRRTISLRFPDINLSHTWDIDDLPWSTFSHPSKKKHYYDLVTELDPELVAAMKPHLANVSPGAPDEVRKVHQNSASAFLYIFLSLGSQSFNGCLYTLRSTLPIGAGLGSSASISVCLSSALLLQIRTLSGPHPDQPAAEALLQLERINRWAFVCEMCIHGNPSGVDNTVATQGKAVVFQRSDYSKPPVVTPLWNFPELPLLLVDTKQPKSTKAEVAKVGDLKKVHPEVTGAILYAIDQVTISAANLITSGQYDDDEEVGQAHLGKMMTINHGLLVALGVSHPRLERVRELVDHAGIGWTKLTGAGGGGCAITLLKPDISKERLRQLEQDLDDEGYGKFETTLGGDGVGVLWPAVLKNGTDEDDEGGVEIDQEKFLNAVGNDGVERLVGVHGKDGGEGELEVLEGGCELGEIIKLNGKKWGGGE</sequence>
<dbReference type="Pfam" id="PF08544">
    <property type="entry name" value="GHMP_kinases_C"/>
    <property type="match status" value="1"/>
</dbReference>
<evidence type="ECO:0000256" key="6">
    <source>
        <dbReference type="ARBA" id="ARBA00022679"/>
    </source>
</evidence>
<feature type="region of interest" description="Disordered" evidence="20">
    <location>
        <begin position="1"/>
        <end position="50"/>
    </location>
</feature>
<evidence type="ECO:0000256" key="13">
    <source>
        <dbReference type="ARBA" id="ARBA00023011"/>
    </source>
</evidence>
<dbReference type="NCBIfam" id="TIGR00549">
    <property type="entry name" value="mevalon_kin"/>
    <property type="match status" value="1"/>
</dbReference>
<evidence type="ECO:0000256" key="20">
    <source>
        <dbReference type="SAM" id="MobiDB-lite"/>
    </source>
</evidence>
<comment type="function">
    <text evidence="19">Mevalonate kinase; part of the second module of ergosterol biosynthesis pathway that includes the middle steps of the pathway. The second module is carried out in the vacuole and involves the formation of farnesyl diphosphate, which is also an important intermediate in the biosynthesis of ubiquinone, dolichol, heme and prenylated proteins.</text>
</comment>
<dbReference type="VEuPathDB" id="FungiDB:GMDG_06536"/>
<keyword evidence="11" id="KW-0460">Magnesium</keyword>
<dbReference type="Gene3D" id="3.30.230.10">
    <property type="match status" value="1"/>
</dbReference>
<dbReference type="HOGENOM" id="CLU_017814_1_0_1"/>
<keyword evidence="24" id="KW-1185">Reference proteome</keyword>
<dbReference type="FunCoup" id="L8FW80">
    <property type="interactions" value="411"/>
</dbReference>
<dbReference type="EMBL" id="GL573334">
    <property type="protein sequence ID" value="ELR04021.1"/>
    <property type="molecule type" value="Genomic_DNA"/>
</dbReference>
<keyword evidence="16 19" id="KW-0753">Steroid metabolism</keyword>
<keyword evidence="9 19" id="KW-0418">Kinase</keyword>
<evidence type="ECO:0000256" key="1">
    <source>
        <dbReference type="ARBA" id="ARBA00004496"/>
    </source>
</evidence>
<dbReference type="InterPro" id="IPR020568">
    <property type="entry name" value="Ribosomal_Su5_D2-typ_SF"/>
</dbReference>
<dbReference type="EC" id="2.7.1.36" evidence="3 19"/>
<evidence type="ECO:0000256" key="15">
    <source>
        <dbReference type="ARBA" id="ARBA00023166"/>
    </source>
</evidence>
<keyword evidence="13 19" id="KW-0756">Sterol biosynthesis</keyword>
<dbReference type="FunFam" id="3.30.230.10:FF:000027">
    <property type="entry name" value="Mevalonate kinase"/>
    <property type="match status" value="1"/>
</dbReference>
<evidence type="ECO:0000256" key="2">
    <source>
        <dbReference type="ARBA" id="ARBA00006495"/>
    </source>
</evidence>
<keyword evidence="10 19" id="KW-0067">ATP-binding</keyword>
<comment type="similarity">
    <text evidence="2 19">Belongs to the GHMP kinase family. Mevalonate kinase subfamily.</text>
</comment>
<dbReference type="GO" id="GO:0046872">
    <property type="term" value="F:metal ion binding"/>
    <property type="evidence" value="ECO:0007669"/>
    <property type="project" value="UniProtKB-KW"/>
</dbReference>
<dbReference type="PANTHER" id="PTHR43290">
    <property type="entry name" value="MEVALONATE KINASE"/>
    <property type="match status" value="1"/>
</dbReference>
<evidence type="ECO:0000313" key="23">
    <source>
        <dbReference type="EMBL" id="ELR04021.1"/>
    </source>
</evidence>
<dbReference type="PROSITE" id="PS00627">
    <property type="entry name" value="GHMP_KINASES_ATP"/>
    <property type="match status" value="1"/>
</dbReference>
<evidence type="ECO:0000256" key="14">
    <source>
        <dbReference type="ARBA" id="ARBA00023098"/>
    </source>
</evidence>
<evidence type="ECO:0000256" key="7">
    <source>
        <dbReference type="ARBA" id="ARBA00022723"/>
    </source>
</evidence>
<dbReference type="PRINTS" id="PR00959">
    <property type="entry name" value="MEVGALKINASE"/>
</dbReference>
<name>L8FW80_PSED2</name>
<dbReference type="Pfam" id="PF00288">
    <property type="entry name" value="GHMP_kinases_N"/>
    <property type="match status" value="1"/>
</dbReference>
<protein>
    <recommendedName>
        <fullName evidence="3 19">Mevalonate kinase</fullName>
        <shortName evidence="19">MK</shortName>
        <ecNumber evidence="3 19">2.7.1.36</ecNumber>
    </recommendedName>
</protein>
<keyword evidence="8 19" id="KW-0547">Nucleotide-binding</keyword>
<evidence type="ECO:0000256" key="12">
    <source>
        <dbReference type="ARBA" id="ARBA00022955"/>
    </source>
</evidence>
<dbReference type="GO" id="GO:0019287">
    <property type="term" value="P:isopentenyl diphosphate biosynthetic process, mevalonate pathway"/>
    <property type="evidence" value="ECO:0007669"/>
    <property type="project" value="UniProtKB-UniPathway"/>
</dbReference>
<dbReference type="GO" id="GO:0005829">
    <property type="term" value="C:cytosol"/>
    <property type="evidence" value="ECO:0007669"/>
    <property type="project" value="TreeGrafter"/>
</dbReference>